<dbReference type="InterPro" id="IPR051907">
    <property type="entry name" value="DoxX-like_oxidoreductase"/>
</dbReference>
<dbReference type="PANTHER" id="PTHR33452">
    <property type="entry name" value="OXIDOREDUCTASE CATD-RELATED"/>
    <property type="match status" value="1"/>
</dbReference>
<accession>A0A5M6D8D6</accession>
<dbReference type="PANTHER" id="PTHR33452:SF1">
    <property type="entry name" value="INNER MEMBRANE PROTEIN YPHA-RELATED"/>
    <property type="match status" value="1"/>
</dbReference>
<keyword evidence="9" id="KW-1185">Reference proteome</keyword>
<reference evidence="8 9" key="1">
    <citation type="submission" date="2019-08" db="EMBL/GenBank/DDBJ databases">
        <authorList>
            <person name="Dhanesh K."/>
            <person name="Kumar G."/>
            <person name="Sasikala C."/>
            <person name="Venkata Ramana C."/>
        </authorList>
    </citation>
    <scope>NUCLEOTIDE SEQUENCE [LARGE SCALE GENOMIC DNA]</scope>
    <source>
        <strain evidence="8 9">JC645</strain>
    </source>
</reference>
<comment type="caution">
    <text evidence="8">The sequence shown here is derived from an EMBL/GenBank/DDBJ whole genome shotgun (WGS) entry which is preliminary data.</text>
</comment>
<dbReference type="EMBL" id="VWOX01000007">
    <property type="protein sequence ID" value="KAA5542572.1"/>
    <property type="molecule type" value="Genomic_DNA"/>
</dbReference>
<evidence type="ECO:0000256" key="5">
    <source>
        <dbReference type="ARBA" id="ARBA00022989"/>
    </source>
</evidence>
<sequence>MTDTAPDGFTVSKPGIGDDAGKLILRVTLAGLMLFHGYSKVTGGIGGIESMLDQAGLPSVFAWGVYVGEVIAPLFMIAGVLTRISALIFAFNMVVAILLGHAGEMFTLGEHGEWAIELQMLYLMGAVAVALLGPGRYALRAGRGILA</sequence>
<evidence type="ECO:0000313" key="9">
    <source>
        <dbReference type="Proteomes" id="UP000324479"/>
    </source>
</evidence>
<evidence type="ECO:0000256" key="6">
    <source>
        <dbReference type="ARBA" id="ARBA00023136"/>
    </source>
</evidence>
<keyword evidence="3" id="KW-1003">Cell membrane</keyword>
<feature type="transmembrane region" description="Helical" evidence="7">
    <location>
        <begin position="120"/>
        <end position="139"/>
    </location>
</feature>
<evidence type="ECO:0000313" key="8">
    <source>
        <dbReference type="EMBL" id="KAA5542572.1"/>
    </source>
</evidence>
<evidence type="ECO:0000256" key="3">
    <source>
        <dbReference type="ARBA" id="ARBA00022475"/>
    </source>
</evidence>
<keyword evidence="4 7" id="KW-0812">Transmembrane</keyword>
<feature type="transmembrane region" description="Helical" evidence="7">
    <location>
        <begin position="60"/>
        <end position="81"/>
    </location>
</feature>
<evidence type="ECO:0000256" key="4">
    <source>
        <dbReference type="ARBA" id="ARBA00022692"/>
    </source>
</evidence>
<dbReference type="RefSeq" id="WP_150076986.1">
    <property type="nucleotide sequence ID" value="NZ_VWOX01000007.1"/>
</dbReference>
<evidence type="ECO:0000256" key="7">
    <source>
        <dbReference type="SAM" id="Phobius"/>
    </source>
</evidence>
<comment type="subcellular location">
    <subcellularLocation>
        <location evidence="1">Cell membrane</location>
        <topology evidence="1">Multi-pass membrane protein</topology>
    </subcellularLocation>
</comment>
<evidence type="ECO:0000256" key="1">
    <source>
        <dbReference type="ARBA" id="ARBA00004651"/>
    </source>
</evidence>
<feature type="transmembrane region" description="Helical" evidence="7">
    <location>
        <begin position="88"/>
        <end position="108"/>
    </location>
</feature>
<keyword evidence="6 7" id="KW-0472">Membrane</keyword>
<gene>
    <name evidence="8" type="ORF">FYK55_13610</name>
</gene>
<dbReference type="Pfam" id="PF07681">
    <property type="entry name" value="DoxX"/>
    <property type="match status" value="1"/>
</dbReference>
<protein>
    <submittedName>
        <fullName evidence="8">DoxX family protein</fullName>
    </submittedName>
</protein>
<dbReference type="Proteomes" id="UP000324479">
    <property type="component" value="Unassembled WGS sequence"/>
</dbReference>
<dbReference type="GO" id="GO:0005886">
    <property type="term" value="C:plasma membrane"/>
    <property type="evidence" value="ECO:0007669"/>
    <property type="project" value="UniProtKB-SubCell"/>
</dbReference>
<evidence type="ECO:0000256" key="2">
    <source>
        <dbReference type="ARBA" id="ARBA00006679"/>
    </source>
</evidence>
<dbReference type="AlphaFoldDB" id="A0A5M6D8D6"/>
<dbReference type="InterPro" id="IPR032808">
    <property type="entry name" value="DoxX"/>
</dbReference>
<organism evidence="8 9">
    <name type="scientific">Roseiconus nitratireducens</name>
    <dbReference type="NCBI Taxonomy" id="2605748"/>
    <lineage>
        <taxon>Bacteria</taxon>
        <taxon>Pseudomonadati</taxon>
        <taxon>Planctomycetota</taxon>
        <taxon>Planctomycetia</taxon>
        <taxon>Pirellulales</taxon>
        <taxon>Pirellulaceae</taxon>
        <taxon>Roseiconus</taxon>
    </lineage>
</organism>
<comment type="similarity">
    <text evidence="2">Belongs to the DoxX family.</text>
</comment>
<name>A0A5M6D8D6_9BACT</name>
<keyword evidence="5 7" id="KW-1133">Transmembrane helix</keyword>
<proteinExistence type="inferred from homology"/>